<dbReference type="RefSeq" id="WP_267990875.1">
    <property type="nucleotide sequence ID" value="NZ_JAPJZI010000001.1"/>
</dbReference>
<dbReference type="PIRSF" id="PIRSF005719">
    <property type="entry name" value="SMC"/>
    <property type="match status" value="1"/>
</dbReference>
<dbReference type="HAMAP" id="MF_01894">
    <property type="entry name" value="Smc_prok"/>
    <property type="match status" value="1"/>
</dbReference>
<dbReference type="GO" id="GO:0003677">
    <property type="term" value="F:DNA binding"/>
    <property type="evidence" value="ECO:0007669"/>
    <property type="project" value="UniProtKB-UniRule"/>
</dbReference>
<feature type="coiled-coil region" evidence="7">
    <location>
        <begin position="629"/>
        <end position="735"/>
    </location>
</feature>
<organism evidence="9 10">
    <name type="scientific">Hoeflea prorocentri</name>
    <dbReference type="NCBI Taxonomy" id="1922333"/>
    <lineage>
        <taxon>Bacteria</taxon>
        <taxon>Pseudomonadati</taxon>
        <taxon>Pseudomonadota</taxon>
        <taxon>Alphaproteobacteria</taxon>
        <taxon>Hyphomicrobiales</taxon>
        <taxon>Rhizobiaceae</taxon>
        <taxon>Hoeflea</taxon>
    </lineage>
</organism>
<evidence type="ECO:0000256" key="2">
    <source>
        <dbReference type="ARBA" id="ARBA00022490"/>
    </source>
</evidence>
<dbReference type="GO" id="GO:0006260">
    <property type="term" value="P:DNA replication"/>
    <property type="evidence" value="ECO:0007669"/>
    <property type="project" value="UniProtKB-UniRule"/>
</dbReference>
<dbReference type="InterPro" id="IPR011890">
    <property type="entry name" value="SMC_prok"/>
</dbReference>
<dbReference type="SUPFAM" id="SSF52540">
    <property type="entry name" value="P-loop containing nucleoside triphosphate hydrolases"/>
    <property type="match status" value="1"/>
</dbReference>
<dbReference type="GO" id="GO:0005694">
    <property type="term" value="C:chromosome"/>
    <property type="evidence" value="ECO:0007669"/>
    <property type="project" value="InterPro"/>
</dbReference>
<evidence type="ECO:0000313" key="10">
    <source>
        <dbReference type="Proteomes" id="UP001151234"/>
    </source>
</evidence>
<dbReference type="Proteomes" id="UP001151234">
    <property type="component" value="Unassembled WGS sequence"/>
</dbReference>
<dbReference type="SUPFAM" id="SSF75553">
    <property type="entry name" value="Smc hinge domain"/>
    <property type="match status" value="1"/>
</dbReference>
<evidence type="ECO:0000256" key="6">
    <source>
        <dbReference type="ARBA" id="ARBA00023125"/>
    </source>
</evidence>
<gene>
    <name evidence="7 9" type="primary">smc</name>
    <name evidence="9" type="ORF">OQ273_12720</name>
</gene>
<dbReference type="InterPro" id="IPR024704">
    <property type="entry name" value="SMC"/>
</dbReference>
<dbReference type="PANTHER" id="PTHR43977">
    <property type="entry name" value="STRUCTURAL MAINTENANCE OF CHROMOSOMES PROTEIN 3"/>
    <property type="match status" value="1"/>
</dbReference>
<dbReference type="AlphaFoldDB" id="A0A9X3UIU7"/>
<evidence type="ECO:0000259" key="8">
    <source>
        <dbReference type="SMART" id="SM00968"/>
    </source>
</evidence>
<feature type="coiled-coil region" evidence="7">
    <location>
        <begin position="259"/>
        <end position="334"/>
    </location>
</feature>
<feature type="binding site" evidence="7">
    <location>
        <begin position="32"/>
        <end position="39"/>
    </location>
    <ligand>
        <name>ATP</name>
        <dbReference type="ChEBI" id="CHEBI:30616"/>
    </ligand>
</feature>
<name>A0A9X3UIU7_9HYPH</name>
<keyword evidence="10" id="KW-1185">Reference proteome</keyword>
<sequence length="1153" mass="126800">MEFTKLRLLGFKSFVEPTEFVIERGLTGIVGPNGCGKSNLVEAMRWVMGENSYKNMRASGMDDVIFSGSGNRPARNTAEVGLFLDNHDRSAPAAFNDSDEVQVSRRIERESGSVYRINGKEARAKDVQLLFADASTGARSPSMVGQGRIGELIQAKPQARRQLLEEAAGISGLHSRRHEAELRLRAAETNLERLDDVTSELESQIESLKRQSRQANRFKMLSSEIREAEATLLHIRWTEAKTAEGEAESSLSKATSEVAELAQAQMEAAKHQAISAQKLPALRELEAKAAAALQRLQIARAQIEEEAERVAGRKAEVERRLTQLREDMEREKRMIADNAGILERLDAEEKELGEALADSGAASLGAETAFKEAGAKLEESEAALGAVTAERAEASASRSQLERSIRDADERIGRLERQLAQGEEELAGIAEKISGLPDPAEKKAAVDAAQDGVSRLETALVEIEEAIEAERRNEVTLRQPVQEARSNLNRVETEARTISEILNAGTGNDLFPPVVERMQVDRGFEAALGAALGDDLDQPDDRSAPAHWRVVGSEGDPQLPPGVIALSEHVTAPPALARRLAQVGIVANAQEGEALCGELLPGQRLVDREGALWRWDGFTAGADAPTAAAQRLAQKNRLAELDAEAVEATKALRRAEEALKAAETELKSRETLQRETRDTLREAQRSLVLAREAHADAEKAAGQFSSRRAVLTESAKQLSAQLQEAAEQKNEAGVALASAPEIGDLDKRLESLTSEVATDRGRLAEARAAFEGLRRDNEARERRLTAIGQERQSWLERASSAEGHIATLTQRLDETAAEAEKIADAPDEIDAQRRKLMNELSKAEEQRKEAADILVEAETRQREADQAAAKAIEVLSQCREQRGRAEERLNAARERRTDSEGRIRETLKCAPHEAIKQSGLQSDDALPDPEQVDRRLERLKIERERLGAVNLRAEEEQKELAERLETIVVEREDVIEAISKLRQAIQNLNREGRERLLKAFDVVNEQFRRLFTHLFGGGTAELQLIESDDPLNAGLEILARPPGKKPQTMTLLSGGEQALTAMALIFAVFLTNPAPICVLDEVDAPLDDHNVERFCNLMDEMAASTNTRFVIITHNPITMARMNRLFGVTMAEQGVSQLVSVDLETAEQMRDAS</sequence>
<dbReference type="InterPro" id="IPR010935">
    <property type="entry name" value="SMC_hinge"/>
</dbReference>
<protein>
    <recommendedName>
        <fullName evidence="7">Chromosome partition protein Smc</fullName>
    </recommendedName>
</protein>
<dbReference type="InterPro" id="IPR036277">
    <property type="entry name" value="SMC_hinge_sf"/>
</dbReference>
<evidence type="ECO:0000256" key="4">
    <source>
        <dbReference type="ARBA" id="ARBA00022840"/>
    </source>
</evidence>
<dbReference type="NCBIfam" id="TIGR02168">
    <property type="entry name" value="SMC_prok_B"/>
    <property type="match status" value="1"/>
</dbReference>
<dbReference type="GO" id="GO:0030261">
    <property type="term" value="P:chromosome condensation"/>
    <property type="evidence" value="ECO:0007669"/>
    <property type="project" value="InterPro"/>
</dbReference>
<evidence type="ECO:0000313" key="9">
    <source>
        <dbReference type="EMBL" id="MDA5399438.1"/>
    </source>
</evidence>
<keyword evidence="5 7" id="KW-0175">Coiled coil</keyword>
<reference evidence="9" key="1">
    <citation type="submission" date="2022-11" db="EMBL/GenBank/DDBJ databases">
        <title>Draft genome sequence of Hoeflea poritis E7-10 and Hoeflea prorocentri PM5-8, separated from scleractinian coral Porites lutea and marine dinoflagellate.</title>
        <authorList>
            <person name="Zhang G."/>
            <person name="Wei Q."/>
            <person name="Cai L."/>
        </authorList>
    </citation>
    <scope>NUCLEOTIDE SEQUENCE</scope>
    <source>
        <strain evidence="9">PM5-8</strain>
    </source>
</reference>
<dbReference type="GO" id="GO:0005737">
    <property type="term" value="C:cytoplasm"/>
    <property type="evidence" value="ECO:0007669"/>
    <property type="project" value="UniProtKB-SubCell"/>
</dbReference>
<dbReference type="FunFam" id="3.40.50.300:FF:000901">
    <property type="entry name" value="Chromosome partition protein Smc"/>
    <property type="match status" value="1"/>
</dbReference>
<feature type="coiled-coil region" evidence="7">
    <location>
        <begin position="177"/>
        <end position="214"/>
    </location>
</feature>
<keyword evidence="2 7" id="KW-0963">Cytoplasm</keyword>
<keyword evidence="3 7" id="KW-0547">Nucleotide-binding</keyword>
<evidence type="ECO:0000256" key="1">
    <source>
        <dbReference type="ARBA" id="ARBA00004496"/>
    </source>
</evidence>
<dbReference type="GO" id="GO:0007062">
    <property type="term" value="P:sister chromatid cohesion"/>
    <property type="evidence" value="ECO:0007669"/>
    <property type="project" value="InterPro"/>
</dbReference>
<feature type="coiled-coil region" evidence="7">
    <location>
        <begin position="391"/>
        <end position="501"/>
    </location>
</feature>
<keyword evidence="6 7" id="KW-0238">DNA-binding</keyword>
<comment type="domain">
    <text evidence="7">Contains large globular domains required for ATP hydrolysis at each terminus and a third globular domain forming a flexible hinge near the middle of the molecule. These domains are separated by coiled-coil structures.</text>
</comment>
<dbReference type="InterPro" id="IPR027417">
    <property type="entry name" value="P-loop_NTPase"/>
</dbReference>
<dbReference type="Gene3D" id="3.40.50.300">
    <property type="entry name" value="P-loop containing nucleotide triphosphate hydrolases"/>
    <property type="match status" value="2"/>
</dbReference>
<keyword evidence="4 7" id="KW-0067">ATP-binding</keyword>
<comment type="similarity">
    <text evidence="7">Belongs to the SMC family.</text>
</comment>
<evidence type="ECO:0000256" key="7">
    <source>
        <dbReference type="HAMAP-Rule" id="MF_01894"/>
    </source>
</evidence>
<dbReference type="EMBL" id="JAPJZI010000001">
    <property type="protein sequence ID" value="MDA5399438.1"/>
    <property type="molecule type" value="Genomic_DNA"/>
</dbReference>
<comment type="caution">
    <text evidence="9">The sequence shown here is derived from an EMBL/GenBank/DDBJ whole genome shotgun (WGS) entry which is preliminary data.</text>
</comment>
<dbReference type="SMART" id="SM00968">
    <property type="entry name" value="SMC_hinge"/>
    <property type="match status" value="1"/>
</dbReference>
<feature type="coiled-coil region" evidence="7">
    <location>
        <begin position="763"/>
        <end position="895"/>
    </location>
</feature>
<feature type="domain" description="SMC hinge" evidence="8">
    <location>
        <begin position="508"/>
        <end position="596"/>
    </location>
</feature>
<evidence type="ECO:0000256" key="5">
    <source>
        <dbReference type="ARBA" id="ARBA00023054"/>
    </source>
</evidence>
<feature type="coiled-coil region" evidence="7">
    <location>
        <begin position="936"/>
        <end position="991"/>
    </location>
</feature>
<dbReference type="Pfam" id="PF02463">
    <property type="entry name" value="SMC_N"/>
    <property type="match status" value="1"/>
</dbReference>
<dbReference type="GO" id="GO:0005524">
    <property type="term" value="F:ATP binding"/>
    <property type="evidence" value="ECO:0007669"/>
    <property type="project" value="UniProtKB-UniRule"/>
</dbReference>
<comment type="subcellular location">
    <subcellularLocation>
        <location evidence="1 7">Cytoplasm</location>
    </subcellularLocation>
</comment>
<comment type="function">
    <text evidence="7">Required for chromosome condensation and partitioning.</text>
</comment>
<evidence type="ECO:0000256" key="3">
    <source>
        <dbReference type="ARBA" id="ARBA00022741"/>
    </source>
</evidence>
<dbReference type="GO" id="GO:0007059">
    <property type="term" value="P:chromosome segregation"/>
    <property type="evidence" value="ECO:0007669"/>
    <property type="project" value="UniProtKB-UniRule"/>
</dbReference>
<accession>A0A9X3UIU7</accession>
<comment type="subunit">
    <text evidence="7">Homodimer.</text>
</comment>
<dbReference type="InterPro" id="IPR003395">
    <property type="entry name" value="RecF/RecN/SMC_N"/>
</dbReference>
<dbReference type="CDD" id="cd03278">
    <property type="entry name" value="ABC_SMC_barmotin"/>
    <property type="match status" value="1"/>
</dbReference>
<dbReference type="GO" id="GO:0016887">
    <property type="term" value="F:ATP hydrolysis activity"/>
    <property type="evidence" value="ECO:0007669"/>
    <property type="project" value="InterPro"/>
</dbReference>
<proteinExistence type="inferred from homology"/>